<dbReference type="EC" id="5.2.1.8" evidence="7"/>
<dbReference type="EMBL" id="CP032096">
    <property type="protein sequence ID" value="QBZ82724.1"/>
    <property type="molecule type" value="Genomic_DNA"/>
</dbReference>
<dbReference type="PANTHER" id="PTHR43811">
    <property type="entry name" value="FKBP-TYPE PEPTIDYL-PROLYL CIS-TRANS ISOMERASE FKPA"/>
    <property type="match status" value="1"/>
</dbReference>
<dbReference type="GO" id="GO:0016020">
    <property type="term" value="C:membrane"/>
    <property type="evidence" value="ECO:0007669"/>
    <property type="project" value="InterPro"/>
</dbReference>
<dbReference type="OrthoDB" id="9814548at2"/>
<dbReference type="GO" id="GO:0006457">
    <property type="term" value="P:protein folding"/>
    <property type="evidence" value="ECO:0007669"/>
    <property type="project" value="InterPro"/>
</dbReference>
<feature type="region of interest" description="Disordered" evidence="8">
    <location>
        <begin position="96"/>
        <end position="117"/>
    </location>
</feature>
<name>A0A4V1C8Q5_9GAMM</name>
<comment type="similarity">
    <text evidence="2 7">Belongs to the FKBP-type PPIase family.</text>
</comment>
<comment type="catalytic activity">
    <reaction evidence="1 6 7">
        <text>[protein]-peptidylproline (omega=180) = [protein]-peptidylproline (omega=0)</text>
        <dbReference type="Rhea" id="RHEA:16237"/>
        <dbReference type="Rhea" id="RHEA-COMP:10747"/>
        <dbReference type="Rhea" id="RHEA-COMP:10748"/>
        <dbReference type="ChEBI" id="CHEBI:83833"/>
        <dbReference type="ChEBI" id="CHEBI:83834"/>
        <dbReference type="EC" id="5.2.1.8"/>
    </reaction>
</comment>
<evidence type="ECO:0000259" key="10">
    <source>
        <dbReference type="PROSITE" id="PS50059"/>
    </source>
</evidence>
<evidence type="ECO:0000256" key="8">
    <source>
        <dbReference type="SAM" id="MobiDB-lite"/>
    </source>
</evidence>
<keyword evidence="5 6" id="KW-0413">Isomerase</keyword>
<keyword evidence="3 9" id="KW-0732">Signal</keyword>
<reference evidence="11 12" key="1">
    <citation type="submission" date="2018-08" db="EMBL/GenBank/DDBJ databases">
        <title>Horizontal acquisition of hydrogen conversion ability and other habitat adaptations in Hydrogenovibrio crunogenus strains.</title>
        <authorList>
            <person name="Gonnella G."/>
            <person name="Adam N."/>
            <person name="Perner M."/>
        </authorList>
    </citation>
    <scope>NUCLEOTIDE SEQUENCE [LARGE SCALE GENOMIC DNA]</scope>
    <source>
        <strain evidence="11 12">SP-41</strain>
    </source>
</reference>
<feature type="chain" id="PRO_5020303873" description="Peptidyl-prolyl cis-trans isomerase" evidence="9">
    <location>
        <begin position="22"/>
        <end position="234"/>
    </location>
</feature>
<keyword evidence="4 6" id="KW-0697">Rotamase</keyword>
<evidence type="ECO:0000256" key="1">
    <source>
        <dbReference type="ARBA" id="ARBA00000971"/>
    </source>
</evidence>
<proteinExistence type="inferred from homology"/>
<evidence type="ECO:0000256" key="2">
    <source>
        <dbReference type="ARBA" id="ARBA00006577"/>
    </source>
</evidence>
<dbReference type="Gene3D" id="1.10.287.460">
    <property type="entry name" value="Peptidyl-prolyl cis-trans isomerase, FKBP-type, N-terminal domain"/>
    <property type="match status" value="1"/>
</dbReference>
<evidence type="ECO:0000256" key="3">
    <source>
        <dbReference type="ARBA" id="ARBA00022729"/>
    </source>
</evidence>
<evidence type="ECO:0000256" key="6">
    <source>
        <dbReference type="PROSITE-ProRule" id="PRU00277"/>
    </source>
</evidence>
<evidence type="ECO:0000256" key="4">
    <source>
        <dbReference type="ARBA" id="ARBA00023110"/>
    </source>
</evidence>
<dbReference type="Pfam" id="PF00254">
    <property type="entry name" value="FKBP_C"/>
    <property type="match status" value="1"/>
</dbReference>
<accession>A0A4V1C8Q5</accession>
<evidence type="ECO:0000256" key="9">
    <source>
        <dbReference type="SAM" id="SignalP"/>
    </source>
</evidence>
<dbReference type="InterPro" id="IPR001179">
    <property type="entry name" value="PPIase_FKBP_dom"/>
</dbReference>
<protein>
    <recommendedName>
        <fullName evidence="7">Peptidyl-prolyl cis-trans isomerase</fullName>
        <ecNumber evidence="7">5.2.1.8</ecNumber>
    </recommendedName>
</protein>
<evidence type="ECO:0000256" key="5">
    <source>
        <dbReference type="ARBA" id="ARBA00023235"/>
    </source>
</evidence>
<keyword evidence="12" id="KW-1185">Reference proteome</keyword>
<dbReference type="Proteomes" id="UP000296201">
    <property type="component" value="Chromosome"/>
</dbReference>
<feature type="signal peptide" evidence="9">
    <location>
        <begin position="1"/>
        <end position="21"/>
    </location>
</feature>
<sequence precursor="true">MKKTILATFLVTALYGTHVFAADPKLETVDQKASYTLGTDLAKNFEKQGVTIDIPALVLGMKDVMQKRELRLTDKEMQEAVNQVKEQVMQKQAEARKKQAEQNAQKGEAFLKQNKKNDDVHVTKSGLQYKVIKEGKGTPPTADDKITAHYRGTLIDGTEFDSSYSRGIPLEFQMGDVITGWGEALKRMKPGAKWEIYVPPSLGYGSKGAGDVIGPNETLIFTIELIKVDKNTDQ</sequence>
<dbReference type="AlphaFoldDB" id="A0A4V1C8Q5"/>
<dbReference type="FunFam" id="3.10.50.40:FF:000006">
    <property type="entry name" value="Peptidyl-prolyl cis-trans isomerase"/>
    <property type="match status" value="1"/>
</dbReference>
<dbReference type="PRINTS" id="PR01730">
    <property type="entry name" value="INFPOTNTIATR"/>
</dbReference>
<dbReference type="InterPro" id="IPR008104">
    <property type="entry name" value="INFPOTNTIATR"/>
</dbReference>
<dbReference type="GO" id="GO:0003755">
    <property type="term" value="F:peptidyl-prolyl cis-trans isomerase activity"/>
    <property type="evidence" value="ECO:0007669"/>
    <property type="project" value="UniProtKB-UniRule"/>
</dbReference>
<gene>
    <name evidence="11" type="primary">mip</name>
    <name evidence="11" type="ORF">GHNINEIG_00759</name>
</gene>
<evidence type="ECO:0000313" key="12">
    <source>
        <dbReference type="Proteomes" id="UP000296201"/>
    </source>
</evidence>
<dbReference type="SUPFAM" id="SSF54534">
    <property type="entry name" value="FKBP-like"/>
    <property type="match status" value="1"/>
</dbReference>
<dbReference type="RefSeq" id="WP_135795405.1">
    <property type="nucleotide sequence ID" value="NZ_CP032096.1"/>
</dbReference>
<organism evidence="11 12">
    <name type="scientific">Hydrogenovibrio crunogenus</name>
    <dbReference type="NCBI Taxonomy" id="39765"/>
    <lineage>
        <taxon>Bacteria</taxon>
        <taxon>Pseudomonadati</taxon>
        <taxon>Pseudomonadota</taxon>
        <taxon>Gammaproteobacteria</taxon>
        <taxon>Thiotrichales</taxon>
        <taxon>Piscirickettsiaceae</taxon>
        <taxon>Hydrogenovibrio</taxon>
    </lineage>
</organism>
<feature type="domain" description="PPIase FKBP-type" evidence="10">
    <location>
        <begin position="143"/>
        <end position="229"/>
    </location>
</feature>
<dbReference type="Gene3D" id="3.10.50.40">
    <property type="match status" value="1"/>
</dbReference>
<evidence type="ECO:0000313" key="11">
    <source>
        <dbReference type="EMBL" id="QBZ82724.1"/>
    </source>
</evidence>
<dbReference type="Pfam" id="PF01346">
    <property type="entry name" value="FKBP_N"/>
    <property type="match status" value="1"/>
</dbReference>
<dbReference type="InterPro" id="IPR046357">
    <property type="entry name" value="PPIase_dom_sf"/>
</dbReference>
<evidence type="ECO:0000256" key="7">
    <source>
        <dbReference type="RuleBase" id="RU003915"/>
    </source>
</evidence>
<dbReference type="PANTHER" id="PTHR43811:SF57">
    <property type="entry name" value="FKBP-TYPE PEPTIDYL-PROLYL CIS-TRANS ISOMERASE FKPA-RELATED"/>
    <property type="match status" value="1"/>
</dbReference>
<dbReference type="InterPro" id="IPR000774">
    <property type="entry name" value="PPIase_FKBP_N"/>
</dbReference>
<dbReference type="InterPro" id="IPR036944">
    <property type="entry name" value="PPIase_FKBP_N_sf"/>
</dbReference>
<dbReference type="PROSITE" id="PS50059">
    <property type="entry name" value="FKBP_PPIASE"/>
    <property type="match status" value="1"/>
</dbReference>